<dbReference type="PANTHER" id="PTHR46796">
    <property type="entry name" value="HTH-TYPE TRANSCRIPTIONAL ACTIVATOR RHAS-RELATED"/>
    <property type="match status" value="1"/>
</dbReference>
<dbReference type="SUPFAM" id="SSF46689">
    <property type="entry name" value="Homeodomain-like"/>
    <property type="match status" value="2"/>
</dbReference>
<proteinExistence type="predicted"/>
<keyword evidence="1" id="KW-0805">Transcription regulation</keyword>
<dbReference type="PANTHER" id="PTHR46796:SF14">
    <property type="entry name" value="TRANSCRIPTIONAL REGULATORY PROTEIN"/>
    <property type="match status" value="1"/>
</dbReference>
<evidence type="ECO:0000313" key="6">
    <source>
        <dbReference type="Proteomes" id="UP000555546"/>
    </source>
</evidence>
<feature type="domain" description="HTH araC/xylS-type" evidence="4">
    <location>
        <begin position="185"/>
        <end position="283"/>
    </location>
</feature>
<evidence type="ECO:0000313" key="5">
    <source>
        <dbReference type="EMBL" id="MBB5703250.1"/>
    </source>
</evidence>
<name>A0A7W9AZ21_9HYPH</name>
<dbReference type="Proteomes" id="UP000555546">
    <property type="component" value="Unassembled WGS sequence"/>
</dbReference>
<evidence type="ECO:0000256" key="2">
    <source>
        <dbReference type="ARBA" id="ARBA00023125"/>
    </source>
</evidence>
<dbReference type="InterPro" id="IPR018060">
    <property type="entry name" value="HTH_AraC"/>
</dbReference>
<dbReference type="PROSITE" id="PS01124">
    <property type="entry name" value="HTH_ARAC_FAMILY_2"/>
    <property type="match status" value="1"/>
</dbReference>
<keyword evidence="3" id="KW-0804">Transcription</keyword>
<dbReference type="RefSeq" id="WP_374828600.1">
    <property type="nucleotide sequence ID" value="NZ_JBHEET010000011.1"/>
</dbReference>
<evidence type="ECO:0000256" key="1">
    <source>
        <dbReference type="ARBA" id="ARBA00023015"/>
    </source>
</evidence>
<comment type="caution">
    <text evidence="5">The sequence shown here is derived from an EMBL/GenBank/DDBJ whole genome shotgun (WGS) entry which is preliminary data.</text>
</comment>
<dbReference type="SMART" id="SM00342">
    <property type="entry name" value="HTH_ARAC"/>
    <property type="match status" value="1"/>
</dbReference>
<reference evidence="5 6" key="1">
    <citation type="submission" date="2020-08" db="EMBL/GenBank/DDBJ databases">
        <title>Genomic Encyclopedia of Type Strains, Phase IV (KMG-IV): sequencing the most valuable type-strain genomes for metagenomic binning, comparative biology and taxonomic classification.</title>
        <authorList>
            <person name="Goeker M."/>
        </authorList>
    </citation>
    <scope>NUCLEOTIDE SEQUENCE [LARGE SCALE GENOMIC DNA]</scope>
    <source>
        <strain evidence="5 6">DSM 26944</strain>
    </source>
</reference>
<dbReference type="GO" id="GO:0003700">
    <property type="term" value="F:DNA-binding transcription factor activity"/>
    <property type="evidence" value="ECO:0007669"/>
    <property type="project" value="InterPro"/>
</dbReference>
<dbReference type="Pfam" id="PF12833">
    <property type="entry name" value="HTH_18"/>
    <property type="match status" value="1"/>
</dbReference>
<dbReference type="AlphaFoldDB" id="A0A7W9AZ21"/>
<organism evidence="5 6">
    <name type="scientific">Brucella daejeonensis</name>
    <dbReference type="NCBI Taxonomy" id="659015"/>
    <lineage>
        <taxon>Bacteria</taxon>
        <taxon>Pseudomonadati</taxon>
        <taxon>Pseudomonadota</taxon>
        <taxon>Alphaproteobacteria</taxon>
        <taxon>Hyphomicrobiales</taxon>
        <taxon>Brucellaceae</taxon>
        <taxon>Brucella/Ochrobactrum group</taxon>
        <taxon>Brucella</taxon>
    </lineage>
</organism>
<dbReference type="InterPro" id="IPR009057">
    <property type="entry name" value="Homeodomain-like_sf"/>
</dbReference>
<keyword evidence="6" id="KW-1185">Reference proteome</keyword>
<sequence length="286" mass="31985">MKSRIEDVHLLDDLRYRAWAGAIADIWSVHCGPGARGEYVSKAPRLFMVLESSGELAIQPQRNTHGPVSQTRKQSLCYIPAGMPIWSRVTRPGTLKHLDLHLDLNVLQQRFGGALNGSTIDRPHLLFANARIEQLGCLLADECGSKAPLHDLYGEGLIIALAAELFQVGPEPRPHNSKLPPRQLRRVTDFIEDNHARVIRLRELATLVGLSESYFCSAFKVSTGLSPHAWQMRRRIERAQALLVQRTGSLPHIAAVTGFSDQAHFTRVFKRLTGTTPAAWLRQRTQ</sequence>
<dbReference type="EMBL" id="JACIJG010000012">
    <property type="protein sequence ID" value="MBB5703250.1"/>
    <property type="molecule type" value="Genomic_DNA"/>
</dbReference>
<accession>A0A7W9AZ21</accession>
<dbReference type="Gene3D" id="1.10.10.60">
    <property type="entry name" value="Homeodomain-like"/>
    <property type="match status" value="2"/>
</dbReference>
<protein>
    <submittedName>
        <fullName evidence="5">AraC-like DNA-binding protein</fullName>
    </submittedName>
</protein>
<dbReference type="GO" id="GO:0043565">
    <property type="term" value="F:sequence-specific DNA binding"/>
    <property type="evidence" value="ECO:0007669"/>
    <property type="project" value="InterPro"/>
</dbReference>
<gene>
    <name evidence="5" type="ORF">FHS76_003150</name>
</gene>
<evidence type="ECO:0000259" key="4">
    <source>
        <dbReference type="PROSITE" id="PS01124"/>
    </source>
</evidence>
<keyword evidence="2 5" id="KW-0238">DNA-binding</keyword>
<dbReference type="InterPro" id="IPR050204">
    <property type="entry name" value="AraC_XylS_family_regulators"/>
</dbReference>
<evidence type="ECO:0000256" key="3">
    <source>
        <dbReference type="ARBA" id="ARBA00023163"/>
    </source>
</evidence>